<feature type="domain" description="Reverse transcriptase Ty1/copia-type" evidence="1">
    <location>
        <begin position="65"/>
        <end position="141"/>
    </location>
</feature>
<name>A0ABQ9IHM0_9NEOP</name>
<accession>A0ABQ9IHM0</accession>
<protein>
    <recommendedName>
        <fullName evidence="1">Reverse transcriptase Ty1/copia-type domain-containing protein</fullName>
    </recommendedName>
</protein>
<proteinExistence type="predicted"/>
<reference evidence="2 3" key="1">
    <citation type="submission" date="2023-02" db="EMBL/GenBank/DDBJ databases">
        <title>LHISI_Scaffold_Assembly.</title>
        <authorList>
            <person name="Stuart O.P."/>
            <person name="Cleave R."/>
            <person name="Magrath M.J.L."/>
            <person name="Mikheyev A.S."/>
        </authorList>
    </citation>
    <scope>NUCLEOTIDE SEQUENCE [LARGE SCALE GENOMIC DNA]</scope>
    <source>
        <strain evidence="2">Daus_M_001</strain>
        <tissue evidence="2">Leg muscle</tissue>
    </source>
</reference>
<sequence>MRMLSNLAMDGKKQLKTKKDVLKKAIAKVFQEEQANNVYVPVARLPTFVSRYLLQYRVNAFLNGYIKTPGGVKNEPGKVLKFKISLYGLPSAPRKWYKIFHNFMVTHGMKRSVSDFCLYIGENVWLVIWVDDMLITGEKTKFEQVYRNNDLNYGDEVKISQINFINTILSKFNTILCKGVNTPIVCDFMISKLTLKNLTLKSSHFGI</sequence>
<dbReference type="Proteomes" id="UP001159363">
    <property type="component" value="Chromosome 1"/>
</dbReference>
<evidence type="ECO:0000313" key="3">
    <source>
        <dbReference type="Proteomes" id="UP001159363"/>
    </source>
</evidence>
<evidence type="ECO:0000313" key="2">
    <source>
        <dbReference type="EMBL" id="KAJ8896157.1"/>
    </source>
</evidence>
<dbReference type="Pfam" id="PF07727">
    <property type="entry name" value="RVT_2"/>
    <property type="match status" value="1"/>
</dbReference>
<dbReference type="InterPro" id="IPR013103">
    <property type="entry name" value="RVT_2"/>
</dbReference>
<comment type="caution">
    <text evidence="2">The sequence shown here is derived from an EMBL/GenBank/DDBJ whole genome shotgun (WGS) entry which is preliminary data.</text>
</comment>
<dbReference type="EMBL" id="JARBHB010000001">
    <property type="protein sequence ID" value="KAJ8896157.1"/>
    <property type="molecule type" value="Genomic_DNA"/>
</dbReference>
<gene>
    <name evidence="2" type="ORF">PR048_001500</name>
</gene>
<evidence type="ECO:0000259" key="1">
    <source>
        <dbReference type="Pfam" id="PF07727"/>
    </source>
</evidence>
<organism evidence="2 3">
    <name type="scientific">Dryococelus australis</name>
    <dbReference type="NCBI Taxonomy" id="614101"/>
    <lineage>
        <taxon>Eukaryota</taxon>
        <taxon>Metazoa</taxon>
        <taxon>Ecdysozoa</taxon>
        <taxon>Arthropoda</taxon>
        <taxon>Hexapoda</taxon>
        <taxon>Insecta</taxon>
        <taxon>Pterygota</taxon>
        <taxon>Neoptera</taxon>
        <taxon>Polyneoptera</taxon>
        <taxon>Phasmatodea</taxon>
        <taxon>Verophasmatodea</taxon>
        <taxon>Anareolatae</taxon>
        <taxon>Phasmatidae</taxon>
        <taxon>Eurycanthinae</taxon>
        <taxon>Dryococelus</taxon>
    </lineage>
</organism>
<keyword evidence="3" id="KW-1185">Reference proteome</keyword>